<feature type="domain" description="EF-hand" evidence="3">
    <location>
        <begin position="123"/>
        <end position="158"/>
    </location>
</feature>
<protein>
    <submittedName>
        <fullName evidence="4">Limiting CO2-inducible proteins B/C beta carbonic anhydrase domain-containing protein</fullName>
    </submittedName>
</protein>
<comment type="caution">
    <text evidence="4">The sequence shown here is derived from an EMBL/GenBank/DDBJ whole genome shotgun (WGS) entry which is preliminary data.</text>
</comment>
<dbReference type="SUPFAM" id="SSF47473">
    <property type="entry name" value="EF-hand"/>
    <property type="match status" value="1"/>
</dbReference>
<dbReference type="AlphaFoldDB" id="A0AAD8Y857"/>
<evidence type="ECO:0000313" key="5">
    <source>
        <dbReference type="Proteomes" id="UP001224775"/>
    </source>
</evidence>
<organism evidence="4 5">
    <name type="scientific">Skeletonema marinoi</name>
    <dbReference type="NCBI Taxonomy" id="267567"/>
    <lineage>
        <taxon>Eukaryota</taxon>
        <taxon>Sar</taxon>
        <taxon>Stramenopiles</taxon>
        <taxon>Ochrophyta</taxon>
        <taxon>Bacillariophyta</taxon>
        <taxon>Coscinodiscophyceae</taxon>
        <taxon>Thalassiosirophycidae</taxon>
        <taxon>Thalassiosirales</taxon>
        <taxon>Skeletonemataceae</taxon>
        <taxon>Skeletonema</taxon>
        <taxon>Skeletonema marinoi-dohrnii complex</taxon>
    </lineage>
</organism>
<dbReference type="Pfam" id="PF18599">
    <property type="entry name" value="LCIB_C_CA"/>
    <property type="match status" value="1"/>
</dbReference>
<dbReference type="PROSITE" id="PS00018">
    <property type="entry name" value="EF_HAND_1"/>
    <property type="match status" value="2"/>
</dbReference>
<feature type="signal peptide" evidence="2">
    <location>
        <begin position="1"/>
        <end position="19"/>
    </location>
</feature>
<dbReference type="Proteomes" id="UP001224775">
    <property type="component" value="Unassembled WGS sequence"/>
</dbReference>
<dbReference type="Pfam" id="PF13202">
    <property type="entry name" value="EF-hand_5"/>
    <property type="match status" value="1"/>
</dbReference>
<keyword evidence="5" id="KW-1185">Reference proteome</keyword>
<dbReference type="PANTHER" id="PTHR38016">
    <property type="entry name" value="UNNAMED PRODUCT"/>
    <property type="match status" value="1"/>
</dbReference>
<evidence type="ECO:0000256" key="2">
    <source>
        <dbReference type="SAM" id="SignalP"/>
    </source>
</evidence>
<dbReference type="InterPro" id="IPR002048">
    <property type="entry name" value="EF_hand_dom"/>
</dbReference>
<proteinExistence type="predicted"/>
<feature type="chain" id="PRO_5042048575" evidence="2">
    <location>
        <begin position="20"/>
        <end position="483"/>
    </location>
</feature>
<dbReference type="CDD" id="cd00051">
    <property type="entry name" value="EFh"/>
    <property type="match status" value="2"/>
</dbReference>
<sequence>MIKAAAFFALLSQSSPAAAFTSAPTTASRIRATSTIPSSLGASAAFSNEDLETAFFSIDIEASGSIPKASFADALADLGVVIDDSAADALFDKYDADRGGSIDLDEFKQLMSDPAMSGIKPQRDVKFAMDLFKKYDEDGSGSIDKGEFRAVANEIQADARRRSLISVAAAAIGATIVADYSQEYQWAQKNFRSLYIEPLAEETQNKAFPTALLSGDLDQAIAKTLGARGFTPANTIFAHSVCSDEVNNKDEQLVALMVNRWQEGFSLGGLAGLPFAGKSGFRAFLHHVPDEGKLLVCFAPHVGIDAAGKVGALQRDGQTKVSKACGAAVGAYGVISSKGAATSKPSGGNDDTDLFDPQLNTIVNLLEPRLGGIEKAVDPISFVTYQMYAIVRDLIDECVEGTPDVWDFANEVSIIGGIMINRYKGGDFFQPLSFETRVKDGSSKGKVIDLYDEAFGNKPDLVGVLGSEEAVANLYDRSKRAKL</sequence>
<dbReference type="PANTHER" id="PTHR38016:SF1">
    <property type="entry name" value="LIMITING CO2-INDUCIBLE PROTEIN B_C BETA CARBONYIC ANHYDRASE DOMAIN-CONTAINING PROTEIN"/>
    <property type="match status" value="1"/>
</dbReference>
<evidence type="ECO:0000256" key="1">
    <source>
        <dbReference type="ARBA" id="ARBA00022837"/>
    </source>
</evidence>
<dbReference type="Pfam" id="PF13499">
    <property type="entry name" value="EF-hand_7"/>
    <property type="match status" value="1"/>
</dbReference>
<dbReference type="InterPro" id="IPR011992">
    <property type="entry name" value="EF-hand-dom_pair"/>
</dbReference>
<reference evidence="4" key="1">
    <citation type="submission" date="2023-06" db="EMBL/GenBank/DDBJ databases">
        <title>Survivors Of The Sea: Transcriptome response of Skeletonema marinoi to long-term dormancy.</title>
        <authorList>
            <person name="Pinder M.I.M."/>
            <person name="Kourtchenko O."/>
            <person name="Robertson E.K."/>
            <person name="Larsson T."/>
            <person name="Maumus F."/>
            <person name="Osuna-Cruz C.M."/>
            <person name="Vancaester E."/>
            <person name="Stenow R."/>
            <person name="Vandepoele K."/>
            <person name="Ploug H."/>
            <person name="Bruchert V."/>
            <person name="Godhe A."/>
            <person name="Topel M."/>
        </authorList>
    </citation>
    <scope>NUCLEOTIDE SEQUENCE</scope>
    <source>
        <strain evidence="4">R05AC</strain>
    </source>
</reference>
<keyword evidence="1" id="KW-0106">Calcium</keyword>
<dbReference type="EMBL" id="JATAAI010000015">
    <property type="protein sequence ID" value="KAK1740800.1"/>
    <property type="molecule type" value="Genomic_DNA"/>
</dbReference>
<name>A0AAD8Y857_9STRA</name>
<dbReference type="InterPro" id="IPR018247">
    <property type="entry name" value="EF_Hand_1_Ca_BS"/>
</dbReference>
<gene>
    <name evidence="4" type="ORF">QTG54_008895</name>
</gene>
<dbReference type="SMART" id="SM00054">
    <property type="entry name" value="EFh"/>
    <property type="match status" value="3"/>
</dbReference>
<dbReference type="Gene3D" id="1.10.238.10">
    <property type="entry name" value="EF-hand"/>
    <property type="match status" value="1"/>
</dbReference>
<accession>A0AAD8Y857</accession>
<dbReference type="InterPro" id="IPR040703">
    <property type="entry name" value="LCIB/C_CA"/>
</dbReference>
<dbReference type="GO" id="GO:0005509">
    <property type="term" value="F:calcium ion binding"/>
    <property type="evidence" value="ECO:0007669"/>
    <property type="project" value="InterPro"/>
</dbReference>
<feature type="domain" description="EF-hand" evidence="3">
    <location>
        <begin position="82"/>
        <end position="117"/>
    </location>
</feature>
<evidence type="ECO:0000259" key="3">
    <source>
        <dbReference type="PROSITE" id="PS50222"/>
    </source>
</evidence>
<evidence type="ECO:0000313" key="4">
    <source>
        <dbReference type="EMBL" id="KAK1740800.1"/>
    </source>
</evidence>
<dbReference type="PROSITE" id="PS50222">
    <property type="entry name" value="EF_HAND_2"/>
    <property type="match status" value="2"/>
</dbReference>
<keyword evidence="2" id="KW-0732">Signal</keyword>